<dbReference type="GeneID" id="9583534"/>
<protein>
    <submittedName>
        <fullName evidence="2">Uncharacterized protein</fullName>
    </submittedName>
</protein>
<comment type="caution">
    <text evidence="2">The sequence shown here is derived from an EMBL/GenBank/DDBJ whole genome shotgun (WGS) entry which is preliminary data.</text>
</comment>
<dbReference type="RefSeq" id="XP_003023497.1">
    <property type="nucleotide sequence ID" value="XM_003023451.1"/>
</dbReference>
<keyword evidence="3" id="KW-1185">Reference proteome</keyword>
<feature type="non-terminal residue" evidence="2">
    <location>
        <position position="1"/>
    </location>
</feature>
<dbReference type="AlphaFoldDB" id="D4D5H7"/>
<evidence type="ECO:0000313" key="2">
    <source>
        <dbReference type="EMBL" id="EFE42879.1"/>
    </source>
</evidence>
<organism evidence="2 3">
    <name type="scientific">Trichophyton verrucosum (strain HKI 0517)</name>
    <dbReference type="NCBI Taxonomy" id="663202"/>
    <lineage>
        <taxon>Eukaryota</taxon>
        <taxon>Fungi</taxon>
        <taxon>Dikarya</taxon>
        <taxon>Ascomycota</taxon>
        <taxon>Pezizomycotina</taxon>
        <taxon>Eurotiomycetes</taxon>
        <taxon>Eurotiomycetidae</taxon>
        <taxon>Onygenales</taxon>
        <taxon>Arthrodermataceae</taxon>
        <taxon>Trichophyton</taxon>
    </lineage>
</organism>
<dbReference type="Proteomes" id="UP000008383">
    <property type="component" value="Unassembled WGS sequence"/>
</dbReference>
<dbReference type="HOGENOM" id="CLU_1424750_0_0_1"/>
<accession>D4D5H7</accession>
<proteinExistence type="predicted"/>
<dbReference type="KEGG" id="tve:TRV_02347"/>
<gene>
    <name evidence="2" type="ORF">TRV_02347</name>
</gene>
<sequence>KTQRLHGDVTGGRQGARQAGYSVLYALSYTAVLAAARDGSRSQPQVRPGDIIDIIDTTMKKAMIRLGDTPCCERAAAGLILAVFRPCRLTYGAYGGLPNTEYGVCIITNLIMAVCSLTTTTAAFDTARAAKEELKYVTATATALKSPNQRPQRERVDSAGGCQPPGFNPWPAGTQYQRLFSRHDLPSQTIS</sequence>
<evidence type="ECO:0000313" key="3">
    <source>
        <dbReference type="Proteomes" id="UP000008383"/>
    </source>
</evidence>
<name>D4D5H7_TRIVH</name>
<feature type="region of interest" description="Disordered" evidence="1">
    <location>
        <begin position="145"/>
        <end position="174"/>
    </location>
</feature>
<reference evidence="3" key="1">
    <citation type="journal article" date="2011" name="Genome Biol.">
        <title>Comparative and functional genomics provide insights into the pathogenicity of dermatophytic fungi.</title>
        <authorList>
            <person name="Burmester A."/>
            <person name="Shelest E."/>
            <person name="Gloeckner G."/>
            <person name="Heddergott C."/>
            <person name="Schindler S."/>
            <person name="Staib P."/>
            <person name="Heidel A."/>
            <person name="Felder M."/>
            <person name="Petzold A."/>
            <person name="Szafranski K."/>
            <person name="Feuermann M."/>
            <person name="Pedruzzi I."/>
            <person name="Priebe S."/>
            <person name="Groth M."/>
            <person name="Winkler R."/>
            <person name="Li W."/>
            <person name="Kniemeyer O."/>
            <person name="Schroeckh V."/>
            <person name="Hertweck C."/>
            <person name="Hube B."/>
            <person name="White T.C."/>
            <person name="Platzer M."/>
            <person name="Guthke R."/>
            <person name="Heitman J."/>
            <person name="Woestemeyer J."/>
            <person name="Zipfel P.F."/>
            <person name="Monod M."/>
            <person name="Brakhage A.A."/>
        </authorList>
    </citation>
    <scope>NUCLEOTIDE SEQUENCE [LARGE SCALE GENOMIC DNA]</scope>
    <source>
        <strain evidence="3">HKI 0517</strain>
    </source>
</reference>
<dbReference type="EMBL" id="ACYE01000121">
    <property type="protein sequence ID" value="EFE42879.1"/>
    <property type="molecule type" value="Genomic_DNA"/>
</dbReference>
<evidence type="ECO:0000256" key="1">
    <source>
        <dbReference type="SAM" id="MobiDB-lite"/>
    </source>
</evidence>